<evidence type="ECO:0000256" key="3">
    <source>
        <dbReference type="ARBA" id="ARBA00022771"/>
    </source>
</evidence>
<dbReference type="PANTHER" id="PTHR24394">
    <property type="entry name" value="ZINC FINGER PROTEIN"/>
    <property type="match status" value="1"/>
</dbReference>
<dbReference type="PROSITE" id="PS50157">
    <property type="entry name" value="ZINC_FINGER_C2H2_2"/>
    <property type="match status" value="1"/>
</dbReference>
<keyword evidence="2" id="KW-0677">Repeat</keyword>
<evidence type="ECO:0000256" key="4">
    <source>
        <dbReference type="ARBA" id="ARBA00022833"/>
    </source>
</evidence>
<evidence type="ECO:0000256" key="1">
    <source>
        <dbReference type="ARBA" id="ARBA00022723"/>
    </source>
</evidence>
<dbReference type="InterPro" id="IPR013087">
    <property type="entry name" value="Znf_C2H2_type"/>
</dbReference>
<name>A0AAV1LQD1_9NEOP</name>
<dbReference type="GO" id="GO:0000981">
    <property type="term" value="F:DNA-binding transcription factor activity, RNA polymerase II-specific"/>
    <property type="evidence" value="ECO:0007669"/>
    <property type="project" value="TreeGrafter"/>
</dbReference>
<reference evidence="8 9" key="1">
    <citation type="submission" date="2023-11" db="EMBL/GenBank/DDBJ databases">
        <authorList>
            <person name="Hedman E."/>
            <person name="Englund M."/>
            <person name="Stromberg M."/>
            <person name="Nyberg Akerstrom W."/>
            <person name="Nylinder S."/>
            <person name="Jareborg N."/>
            <person name="Kallberg Y."/>
            <person name="Kronander E."/>
        </authorList>
    </citation>
    <scope>NUCLEOTIDE SEQUENCE [LARGE SCALE GENOMIC DNA]</scope>
</reference>
<comment type="caution">
    <text evidence="8">The sequence shown here is derived from an EMBL/GenBank/DDBJ whole genome shotgun (WGS) entry which is preliminary data.</text>
</comment>
<dbReference type="SMART" id="SM00355">
    <property type="entry name" value="ZnF_C2H2"/>
    <property type="match status" value="5"/>
</dbReference>
<dbReference type="Gene3D" id="3.30.160.60">
    <property type="entry name" value="Classic Zinc Finger"/>
    <property type="match status" value="2"/>
</dbReference>
<keyword evidence="3 6" id="KW-0863">Zinc-finger</keyword>
<keyword evidence="5" id="KW-0539">Nucleus</keyword>
<keyword evidence="4" id="KW-0862">Zinc</keyword>
<accession>A0AAV1LQD1</accession>
<proteinExistence type="predicted"/>
<protein>
    <recommendedName>
        <fullName evidence="7">C2H2-type domain-containing protein</fullName>
    </recommendedName>
</protein>
<dbReference type="AlphaFoldDB" id="A0AAV1LQD1"/>
<dbReference type="GO" id="GO:0005634">
    <property type="term" value="C:nucleus"/>
    <property type="evidence" value="ECO:0007669"/>
    <property type="project" value="TreeGrafter"/>
</dbReference>
<evidence type="ECO:0000259" key="7">
    <source>
        <dbReference type="PROSITE" id="PS50157"/>
    </source>
</evidence>
<organism evidence="8 9">
    <name type="scientific">Parnassius mnemosyne</name>
    <name type="common">clouded apollo</name>
    <dbReference type="NCBI Taxonomy" id="213953"/>
    <lineage>
        <taxon>Eukaryota</taxon>
        <taxon>Metazoa</taxon>
        <taxon>Ecdysozoa</taxon>
        <taxon>Arthropoda</taxon>
        <taxon>Hexapoda</taxon>
        <taxon>Insecta</taxon>
        <taxon>Pterygota</taxon>
        <taxon>Neoptera</taxon>
        <taxon>Endopterygota</taxon>
        <taxon>Lepidoptera</taxon>
        <taxon>Glossata</taxon>
        <taxon>Ditrysia</taxon>
        <taxon>Papilionoidea</taxon>
        <taxon>Papilionidae</taxon>
        <taxon>Parnassiinae</taxon>
        <taxon>Parnassini</taxon>
        <taxon>Parnassius</taxon>
        <taxon>Driopa</taxon>
    </lineage>
</organism>
<dbReference type="EMBL" id="CAVLGL010000095">
    <property type="protein sequence ID" value="CAK1597658.1"/>
    <property type="molecule type" value="Genomic_DNA"/>
</dbReference>
<gene>
    <name evidence="8" type="ORF">PARMNEM_LOCUS16821</name>
</gene>
<dbReference type="PANTHER" id="PTHR24394:SF29">
    <property type="entry name" value="MYONEURIN"/>
    <property type="match status" value="1"/>
</dbReference>
<evidence type="ECO:0000313" key="9">
    <source>
        <dbReference type="Proteomes" id="UP001314205"/>
    </source>
</evidence>
<keyword evidence="9" id="KW-1185">Reference proteome</keyword>
<dbReference type="PROSITE" id="PS00028">
    <property type="entry name" value="ZINC_FINGER_C2H2_1"/>
    <property type="match status" value="2"/>
</dbReference>
<feature type="domain" description="C2H2-type" evidence="7">
    <location>
        <begin position="73"/>
        <end position="98"/>
    </location>
</feature>
<evidence type="ECO:0000256" key="6">
    <source>
        <dbReference type="PROSITE-ProRule" id="PRU00042"/>
    </source>
</evidence>
<dbReference type="GO" id="GO:0008270">
    <property type="term" value="F:zinc ion binding"/>
    <property type="evidence" value="ECO:0007669"/>
    <property type="project" value="UniProtKB-KW"/>
</dbReference>
<evidence type="ECO:0000256" key="5">
    <source>
        <dbReference type="ARBA" id="ARBA00023242"/>
    </source>
</evidence>
<evidence type="ECO:0000256" key="2">
    <source>
        <dbReference type="ARBA" id="ARBA00022737"/>
    </source>
</evidence>
<sequence>MKIINIQDSSSDDDVPLKYCSMNGRNWSCSNRSLYQTNVECCEFCNKVSHNRYESLIHNATHIIIPLINQKVVTCKECGFCFTSQNDLQHHIQIKHSNIPLPHCTNAIDHINLKERKRKSKSKMESIKNRIRFEDDEEFENINELLDDLTTECKVALDITDQPILNKAIEASKCNIKILTIVDLSNDTDVIENNVMYKNKYVFGRYSAVAPDGFANEDKSYINSHSKTNEVKLELDKASNEKKLKEVNKLEDVEKYYESVHYDVLREPQNVRCKRCNQMFPDRYSLIIHEASHIIFNTRLPLLCTTCDRYIAGTRKNLKHHIQTHHSDYVKKKTFRQKCLECGLYYISYLSHVDNYHRCEQKEVLNYKYEKIMEICDLCYKFLKSGTNRYYIRIGSVSKLGHRKKCNVCMRKFFELNKVRKTQIKINYGLEKKRNIIDNKRLTNNQRLKNIQMRLKNINKLRKF</sequence>
<keyword evidence="1" id="KW-0479">Metal-binding</keyword>
<dbReference type="Proteomes" id="UP001314205">
    <property type="component" value="Unassembled WGS sequence"/>
</dbReference>
<evidence type="ECO:0000313" key="8">
    <source>
        <dbReference type="EMBL" id="CAK1597658.1"/>
    </source>
</evidence>